<keyword evidence="2" id="KW-1185">Reference proteome</keyword>
<protein>
    <submittedName>
        <fullName evidence="1">Uncharacterized protein</fullName>
    </submittedName>
</protein>
<reference evidence="1 2" key="1">
    <citation type="journal article" date="2013" name="BMC Genomics">
        <title>Reconstruction of the lipid metabolism for the microalga Monoraphidium neglectum from its genome sequence reveals characteristics suitable for biofuel production.</title>
        <authorList>
            <person name="Bogen C."/>
            <person name="Al-Dilaimi A."/>
            <person name="Albersmeier A."/>
            <person name="Wichmann J."/>
            <person name="Grundmann M."/>
            <person name="Rupp O."/>
            <person name="Lauersen K.J."/>
            <person name="Blifernez-Klassen O."/>
            <person name="Kalinowski J."/>
            <person name="Goesmann A."/>
            <person name="Mussgnug J.H."/>
            <person name="Kruse O."/>
        </authorList>
    </citation>
    <scope>NUCLEOTIDE SEQUENCE [LARGE SCALE GENOMIC DNA]</scope>
    <source>
        <strain evidence="1 2">SAG 48.87</strain>
    </source>
</reference>
<dbReference type="AlphaFoldDB" id="A0A0D2KF52"/>
<name>A0A0D2KF52_9CHLO</name>
<dbReference type="GeneID" id="25730919"/>
<dbReference type="Proteomes" id="UP000054498">
    <property type="component" value="Unassembled WGS sequence"/>
</dbReference>
<gene>
    <name evidence="1" type="ORF">MNEG_13455</name>
</gene>
<evidence type="ECO:0000313" key="2">
    <source>
        <dbReference type="Proteomes" id="UP000054498"/>
    </source>
</evidence>
<dbReference type="RefSeq" id="XP_013893528.1">
    <property type="nucleotide sequence ID" value="XM_014038074.1"/>
</dbReference>
<organism evidence="1 2">
    <name type="scientific">Monoraphidium neglectum</name>
    <dbReference type="NCBI Taxonomy" id="145388"/>
    <lineage>
        <taxon>Eukaryota</taxon>
        <taxon>Viridiplantae</taxon>
        <taxon>Chlorophyta</taxon>
        <taxon>core chlorophytes</taxon>
        <taxon>Chlorophyceae</taxon>
        <taxon>CS clade</taxon>
        <taxon>Sphaeropleales</taxon>
        <taxon>Selenastraceae</taxon>
        <taxon>Monoraphidium</taxon>
    </lineage>
</organism>
<evidence type="ECO:0000313" key="1">
    <source>
        <dbReference type="EMBL" id="KIY94508.1"/>
    </source>
</evidence>
<sequence length="235" mass="24310">MADTGPGSLRATLALVQPTDTTTISFAASVAANSTIDLAASGSLVLPVLTGAGSLTVRAPAGLPMIIRQPLVAGGNAETVLGDRLATAAANPGVAVEFVNFHFQETAFAVVDGELRFTDCIFTSQGAANGIETKSALRISGDRPKLTLNRVTIQGFRKWTPGSIATRLGAGAAINVDPTFSLASSLRPTGVVATVRAHHKAPGGQGLARHLLLRPRSPALSLTIIDWMPWLIVLT</sequence>
<dbReference type="EMBL" id="KK104054">
    <property type="protein sequence ID" value="KIY94508.1"/>
    <property type="molecule type" value="Genomic_DNA"/>
</dbReference>
<accession>A0A0D2KF52</accession>
<proteinExistence type="predicted"/>
<dbReference type="KEGG" id="mng:MNEG_13455"/>